<gene>
    <name evidence="1" type="ORF">AZE42_07534</name>
</gene>
<dbReference type="EMBL" id="LVVM01005611">
    <property type="protein sequence ID" value="OJA10099.1"/>
    <property type="molecule type" value="Genomic_DNA"/>
</dbReference>
<proteinExistence type="predicted"/>
<dbReference type="OrthoDB" id="2590241at2759"/>
<evidence type="ECO:0000313" key="2">
    <source>
        <dbReference type="Proteomes" id="UP000183567"/>
    </source>
</evidence>
<organism evidence="1 2">
    <name type="scientific">Rhizopogon vesiculosus</name>
    <dbReference type="NCBI Taxonomy" id="180088"/>
    <lineage>
        <taxon>Eukaryota</taxon>
        <taxon>Fungi</taxon>
        <taxon>Dikarya</taxon>
        <taxon>Basidiomycota</taxon>
        <taxon>Agaricomycotina</taxon>
        <taxon>Agaricomycetes</taxon>
        <taxon>Agaricomycetidae</taxon>
        <taxon>Boletales</taxon>
        <taxon>Suillineae</taxon>
        <taxon>Rhizopogonaceae</taxon>
        <taxon>Rhizopogon</taxon>
    </lineage>
</organism>
<reference evidence="1 2" key="1">
    <citation type="submission" date="2016-03" db="EMBL/GenBank/DDBJ databases">
        <title>Comparative genomics of the ectomycorrhizal sister species Rhizopogon vinicolor and Rhizopogon vesiculosus (Basidiomycota: Boletales) reveals a divergence of the mating type B locus.</title>
        <authorList>
            <person name="Mujic A.B."/>
            <person name="Kuo A."/>
            <person name="Tritt A."/>
            <person name="Lipzen A."/>
            <person name="Chen C."/>
            <person name="Johnson J."/>
            <person name="Sharma A."/>
            <person name="Barry K."/>
            <person name="Grigoriev I.V."/>
            <person name="Spatafora J.W."/>
        </authorList>
    </citation>
    <scope>NUCLEOTIDE SEQUENCE [LARGE SCALE GENOMIC DNA]</scope>
    <source>
        <strain evidence="1 2">AM-OR11-056</strain>
    </source>
</reference>
<protein>
    <submittedName>
        <fullName evidence="1">Uncharacterized protein</fullName>
    </submittedName>
</protein>
<comment type="caution">
    <text evidence="1">The sequence shown here is derived from an EMBL/GenBank/DDBJ whole genome shotgun (WGS) entry which is preliminary data.</text>
</comment>
<accession>A0A1J8PQR8</accession>
<dbReference type="Proteomes" id="UP000183567">
    <property type="component" value="Unassembled WGS sequence"/>
</dbReference>
<evidence type="ECO:0000313" key="1">
    <source>
        <dbReference type="EMBL" id="OJA10099.1"/>
    </source>
</evidence>
<dbReference type="AlphaFoldDB" id="A0A1J8PQR8"/>
<name>A0A1J8PQR8_9AGAM</name>
<sequence length="416" mass="47346">MWRKTESLERQIAEMDGIDFEWVPWSRPPSSITQTRSRFLVGKIDISVTPVRIQGPMRSTPVHYLSDEARQPSFMDVSDIDDLRLISPEEHGLMAPLAQPSLKVFVEGEELDSGYFTGLDMQTPIYVGETWAKKSMAVVAERHGTDTVDHFCVLHPGRSTYYYATGGMTTFMDIFTSDLDRCHPSLTILPSSSKIGDKNFDEFSTLVQAEAVVSLPSMAEENTTSMALEIEEIVVAKYGDLSQQILHLMERYVPEGPVVAANNGWFAKVKMHINKGRACKDDLHEAYNLLHERLEADNEAIRITNHFHPAYTEQHSFETWDGCMQRILAGEEIGEFSTVLDGFLPACRDIHTKAHYVYWRPKLYVIAAAVDRELSPNRLKELLQPLSRHTWRYLQKRAVTSLEFQAVVPRQKTSPH</sequence>
<keyword evidence="2" id="KW-1185">Reference proteome</keyword>